<comment type="catalytic activity">
    <reaction evidence="6">
        <text>ATP + H2O = ADP + phosphate + H(+)</text>
        <dbReference type="Rhea" id="RHEA:13065"/>
        <dbReference type="ChEBI" id="CHEBI:15377"/>
        <dbReference type="ChEBI" id="CHEBI:15378"/>
        <dbReference type="ChEBI" id="CHEBI:30616"/>
        <dbReference type="ChEBI" id="CHEBI:43474"/>
        <dbReference type="ChEBI" id="CHEBI:456216"/>
    </reaction>
    <physiologicalReaction direction="left-to-right" evidence="6">
        <dbReference type="Rhea" id="RHEA:13066"/>
    </physiologicalReaction>
</comment>
<dbReference type="PANTHER" id="PTHR10803:SF30">
    <property type="entry name" value="ATPASE GET3C"/>
    <property type="match status" value="1"/>
</dbReference>
<protein>
    <recommendedName>
        <fullName evidence="7">ArsA/GET3 Anion-transporting ATPase-like domain-containing protein</fullName>
    </recommendedName>
</protein>
<keyword evidence="9" id="KW-1185">Reference proteome</keyword>
<proteinExistence type="inferred from homology"/>
<evidence type="ECO:0000256" key="5">
    <source>
        <dbReference type="ARBA" id="ARBA00022946"/>
    </source>
</evidence>
<dbReference type="Gene3D" id="3.40.50.300">
    <property type="entry name" value="P-loop containing nucleotide triphosphate hydrolases"/>
    <property type="match status" value="1"/>
</dbReference>
<keyword evidence="4" id="KW-0067">ATP-binding</keyword>
<evidence type="ECO:0000256" key="3">
    <source>
        <dbReference type="ARBA" id="ARBA00022801"/>
    </source>
</evidence>
<dbReference type="PANTHER" id="PTHR10803">
    <property type="entry name" value="ARSENICAL PUMP-DRIVING ATPASE ARSENITE-TRANSLOCATING ATPASE"/>
    <property type="match status" value="1"/>
</dbReference>
<dbReference type="InterPro" id="IPR025723">
    <property type="entry name" value="ArsA/GET3_ATPase-like"/>
</dbReference>
<evidence type="ECO:0000256" key="4">
    <source>
        <dbReference type="ARBA" id="ARBA00022840"/>
    </source>
</evidence>
<dbReference type="Proteomes" id="UP000836841">
    <property type="component" value="Chromosome 6"/>
</dbReference>
<dbReference type="CDD" id="cd02035">
    <property type="entry name" value="ArsA"/>
    <property type="match status" value="1"/>
</dbReference>
<gene>
    <name evidence="8" type="ORF">TAV2_LOCUS22058</name>
</gene>
<keyword evidence="2" id="KW-0547">Nucleotide-binding</keyword>
<dbReference type="GO" id="GO:0005524">
    <property type="term" value="F:ATP binding"/>
    <property type="evidence" value="ECO:0007669"/>
    <property type="project" value="UniProtKB-KW"/>
</dbReference>
<dbReference type="Pfam" id="PF02374">
    <property type="entry name" value="ArsA_ATPase"/>
    <property type="match status" value="1"/>
</dbReference>
<dbReference type="AlphaFoldDB" id="A0AAU9SWY1"/>
<dbReference type="EMBL" id="OU466862">
    <property type="protein sequence ID" value="CAH2072109.1"/>
    <property type="molecule type" value="Genomic_DNA"/>
</dbReference>
<dbReference type="InterPro" id="IPR027417">
    <property type="entry name" value="P-loop_NTPase"/>
</dbReference>
<evidence type="ECO:0000256" key="2">
    <source>
        <dbReference type="ARBA" id="ARBA00022741"/>
    </source>
</evidence>
<accession>A0AAU9SWY1</accession>
<evidence type="ECO:0000313" key="9">
    <source>
        <dbReference type="Proteomes" id="UP000836841"/>
    </source>
</evidence>
<evidence type="ECO:0000256" key="1">
    <source>
        <dbReference type="ARBA" id="ARBA00011040"/>
    </source>
</evidence>
<dbReference type="GO" id="GO:0016887">
    <property type="term" value="F:ATP hydrolysis activity"/>
    <property type="evidence" value="ECO:0007669"/>
    <property type="project" value="InterPro"/>
</dbReference>
<dbReference type="GO" id="GO:0043529">
    <property type="term" value="C:GET complex"/>
    <property type="evidence" value="ECO:0007669"/>
    <property type="project" value="TreeGrafter"/>
</dbReference>
<organism evidence="8 9">
    <name type="scientific">Thlaspi arvense</name>
    <name type="common">Field penny-cress</name>
    <dbReference type="NCBI Taxonomy" id="13288"/>
    <lineage>
        <taxon>Eukaryota</taxon>
        <taxon>Viridiplantae</taxon>
        <taxon>Streptophyta</taxon>
        <taxon>Embryophyta</taxon>
        <taxon>Tracheophyta</taxon>
        <taxon>Spermatophyta</taxon>
        <taxon>Magnoliopsida</taxon>
        <taxon>eudicotyledons</taxon>
        <taxon>Gunneridae</taxon>
        <taxon>Pentapetalae</taxon>
        <taxon>rosids</taxon>
        <taxon>malvids</taxon>
        <taxon>Brassicales</taxon>
        <taxon>Brassicaceae</taxon>
        <taxon>Thlaspideae</taxon>
        <taxon>Thlaspi</taxon>
    </lineage>
</organism>
<keyword evidence="3" id="KW-0378">Hydrolase</keyword>
<sequence>MAASLLLNRISRSSSSSISLHRVSGALGFNSLSAHGTLFRGSPFLILFTLSSSVNKYSNFVTFSDFPSPSLPICLPKVFLLATTASDTTPQRSLATLAEGASHFDEMVSVNQRKYYLLGGKGGVGKTSCAASLAVKFASHGHPTIVVSTDPAHSLSDSFSQDLSGGVLKPVQGLDSPLLALEITPERMKEEIKSQTGDKSVKNMMDSMGLGMFAGELGDLNLEDMLNAASPGIDEIAAISKARISLFQVLQFMESPEYSRFTRIVFDTAPTGHTLRLLSLPDFYDSSISKITKLKKKITAAASAFKSVFGKKEIQQQEPSSELDQLRERMEKVRNVFRNVDTTEFVIVTIPTVMAINESSRLHASLRKENVPVHRLIVNQLLPESESDCKFCSMRRKEQTRVLGIIQNDTELSGLKLIQSPLLDAEIRGVPALKFMGDLIWK</sequence>
<dbReference type="InterPro" id="IPR016300">
    <property type="entry name" value="ATPase_ArsA/GET3"/>
</dbReference>
<reference evidence="8 9" key="1">
    <citation type="submission" date="2022-03" db="EMBL/GenBank/DDBJ databases">
        <authorList>
            <person name="Nunn A."/>
            <person name="Chopra R."/>
            <person name="Nunn A."/>
            <person name="Contreras Garrido A."/>
        </authorList>
    </citation>
    <scope>NUCLEOTIDE SEQUENCE [LARGE SCALE GENOMIC DNA]</scope>
</reference>
<evidence type="ECO:0000259" key="7">
    <source>
        <dbReference type="Pfam" id="PF02374"/>
    </source>
</evidence>
<comment type="similarity">
    <text evidence="1">Belongs to the arsA ATPase family.</text>
</comment>
<dbReference type="SUPFAM" id="SSF52540">
    <property type="entry name" value="P-loop containing nucleoside triphosphate hydrolases"/>
    <property type="match status" value="1"/>
</dbReference>
<feature type="domain" description="ArsA/GET3 Anion-transporting ATPase-like" evidence="7">
    <location>
        <begin position="114"/>
        <end position="440"/>
    </location>
</feature>
<dbReference type="NCBIfam" id="TIGR00345">
    <property type="entry name" value="GET3_arsA_TRC40"/>
    <property type="match status" value="1"/>
</dbReference>
<keyword evidence="5" id="KW-0809">Transit peptide</keyword>
<evidence type="ECO:0000256" key="6">
    <source>
        <dbReference type="ARBA" id="ARBA00048778"/>
    </source>
</evidence>
<evidence type="ECO:0000313" key="8">
    <source>
        <dbReference type="EMBL" id="CAH2072109.1"/>
    </source>
</evidence>
<dbReference type="FunFam" id="3.40.50.300:FF:000936">
    <property type="entry name" value="Arsenical pump-driving ATPase"/>
    <property type="match status" value="1"/>
</dbReference>
<dbReference type="GO" id="GO:0071816">
    <property type="term" value="P:tail-anchored membrane protein insertion into ER membrane"/>
    <property type="evidence" value="ECO:0007669"/>
    <property type="project" value="TreeGrafter"/>
</dbReference>
<name>A0AAU9SWY1_THLAR</name>